<evidence type="ECO:0000313" key="2">
    <source>
        <dbReference type="Proteomes" id="UP000673691"/>
    </source>
</evidence>
<sequence>MRTFPIPPNLKLTTLQDRLSLGLSPPLFVELFPSHPHSLLYPSNQLTEEEQIFPRHETSHCCNHSLSCTIFPLRSPSSILFGRSASPFVCISHLGRPERNDWQIIRRGGVGPANQTDG</sequence>
<protein>
    <submittedName>
        <fullName evidence="1">Uncharacterized protein</fullName>
    </submittedName>
</protein>
<reference evidence="1 2" key="1">
    <citation type="journal article" name="Sci. Rep.">
        <title>Genome-scale phylogenetic analyses confirm Olpidium as the closest living zoosporic fungus to the non-flagellated, terrestrial fungi.</title>
        <authorList>
            <person name="Chang Y."/>
            <person name="Rochon D."/>
            <person name="Sekimoto S."/>
            <person name="Wang Y."/>
            <person name="Chovatia M."/>
            <person name="Sandor L."/>
            <person name="Salamov A."/>
            <person name="Grigoriev I.V."/>
            <person name="Stajich J.E."/>
            <person name="Spatafora J.W."/>
        </authorList>
    </citation>
    <scope>NUCLEOTIDE SEQUENCE [LARGE SCALE GENOMIC DNA]</scope>
    <source>
        <strain evidence="1">S191</strain>
    </source>
</reference>
<comment type="caution">
    <text evidence="1">The sequence shown here is derived from an EMBL/GenBank/DDBJ whole genome shotgun (WGS) entry which is preliminary data.</text>
</comment>
<keyword evidence="2" id="KW-1185">Reference proteome</keyword>
<proteinExistence type="predicted"/>
<evidence type="ECO:0000313" key="1">
    <source>
        <dbReference type="EMBL" id="KAG5462296.1"/>
    </source>
</evidence>
<accession>A0A8H7ZZJ8</accession>
<organism evidence="1 2">
    <name type="scientific">Olpidium bornovanus</name>
    <dbReference type="NCBI Taxonomy" id="278681"/>
    <lineage>
        <taxon>Eukaryota</taxon>
        <taxon>Fungi</taxon>
        <taxon>Fungi incertae sedis</taxon>
        <taxon>Olpidiomycota</taxon>
        <taxon>Olpidiomycotina</taxon>
        <taxon>Olpidiomycetes</taxon>
        <taxon>Olpidiales</taxon>
        <taxon>Olpidiaceae</taxon>
        <taxon>Olpidium</taxon>
    </lineage>
</organism>
<name>A0A8H7ZZJ8_9FUNG</name>
<dbReference type="Proteomes" id="UP000673691">
    <property type="component" value="Unassembled WGS sequence"/>
</dbReference>
<dbReference type="AlphaFoldDB" id="A0A8H7ZZJ8"/>
<dbReference type="EMBL" id="JAEFCI010002342">
    <property type="protein sequence ID" value="KAG5462296.1"/>
    <property type="molecule type" value="Genomic_DNA"/>
</dbReference>
<gene>
    <name evidence="1" type="ORF">BJ554DRAFT_5400</name>
</gene>